<sequence length="474" mass="52163">MRSVRLLRSSPFQHPLYTLFVGASVVLLVVSIMLYPTAAFQASLQGLQVWWSIIFPALLPFLVLSHLLSALGWVHALGVVLEPIMRLLIRVPGVGGWAWALGWTAGYPAGAEVIANLRQQQSVSRMEGERLLALAHVSNPVFLVAVVGVGFMKQADVGLLLACIHWITALLTAVFLRIIDGRKKVPTKTSFKYVSRSTTVEADQHPTSNLHLTERVVAQSPKQSFPQRILNSMEQARQMDGRPIGRLLGEAVSSAVQTLMMIGGYMMMFSVLIQVARLALPSTLGNLLMNGLLEVNLGAFTISSTSFSSPEFQAALVSAVLAWSGISSHLQVHSLIKQTDLRYWRFFAARLLHAALAFIFTYVCWKPLLALFRSTAAVAPVWADAASVLPSGIGITAHSHQSSMTLFQSLFEGNIESLWIMIWNNINGIHGAEQYLSFLYVWLQPFVLLIFAGAGLLILTVLSCWIYITVPKKQ</sequence>
<feature type="transmembrane region" description="Helical" evidence="1">
    <location>
        <begin position="446"/>
        <end position="468"/>
    </location>
</feature>
<proteinExistence type="predicted"/>
<protein>
    <submittedName>
        <fullName evidence="3">Nucleoside recognition domain-containing protein</fullName>
    </submittedName>
</protein>
<accession>A0ABR9ASD4</accession>
<feature type="transmembrane region" description="Helical" evidence="1">
    <location>
        <begin position="157"/>
        <end position="179"/>
    </location>
</feature>
<dbReference type="RefSeq" id="WP_192023474.1">
    <property type="nucleotide sequence ID" value="NZ_JACYTN010000001.1"/>
</dbReference>
<feature type="transmembrane region" description="Helical" evidence="1">
    <location>
        <begin position="49"/>
        <end position="75"/>
    </location>
</feature>
<feature type="transmembrane region" description="Helical" evidence="1">
    <location>
        <begin position="16"/>
        <end position="37"/>
    </location>
</feature>
<keyword evidence="1" id="KW-0472">Membrane</keyword>
<evidence type="ECO:0000313" key="3">
    <source>
        <dbReference type="EMBL" id="MBD8497011.1"/>
    </source>
</evidence>
<evidence type="ECO:0000313" key="4">
    <source>
        <dbReference type="Proteomes" id="UP000634529"/>
    </source>
</evidence>
<gene>
    <name evidence="3" type="ORF">IFO66_01730</name>
</gene>
<evidence type="ECO:0000259" key="2">
    <source>
        <dbReference type="Pfam" id="PF07670"/>
    </source>
</evidence>
<evidence type="ECO:0000256" key="1">
    <source>
        <dbReference type="SAM" id="Phobius"/>
    </source>
</evidence>
<organism evidence="3 4">
    <name type="scientific">Paenibacillus arenosi</name>
    <dbReference type="NCBI Taxonomy" id="2774142"/>
    <lineage>
        <taxon>Bacteria</taxon>
        <taxon>Bacillati</taxon>
        <taxon>Bacillota</taxon>
        <taxon>Bacilli</taxon>
        <taxon>Bacillales</taxon>
        <taxon>Paenibacillaceae</taxon>
        <taxon>Paenibacillus</taxon>
    </lineage>
</organism>
<name>A0ABR9ASD4_9BACL</name>
<keyword evidence="4" id="KW-1185">Reference proteome</keyword>
<dbReference type="InterPro" id="IPR011642">
    <property type="entry name" value="Gate_dom"/>
</dbReference>
<dbReference type="EMBL" id="JACYTN010000001">
    <property type="protein sequence ID" value="MBD8497011.1"/>
    <property type="molecule type" value="Genomic_DNA"/>
</dbReference>
<reference evidence="3 4" key="1">
    <citation type="submission" date="2020-09" db="EMBL/GenBank/DDBJ databases">
        <title>Paenibacillus sp. CAU 1523 isolated from sand of Haeundae Beach.</title>
        <authorList>
            <person name="Kim W."/>
        </authorList>
    </citation>
    <scope>NUCLEOTIDE SEQUENCE [LARGE SCALE GENOMIC DNA]</scope>
    <source>
        <strain evidence="3 4">CAU 1523</strain>
    </source>
</reference>
<keyword evidence="1" id="KW-1133">Transmembrane helix</keyword>
<comment type="caution">
    <text evidence="3">The sequence shown here is derived from an EMBL/GenBank/DDBJ whole genome shotgun (WGS) entry which is preliminary data.</text>
</comment>
<dbReference type="Proteomes" id="UP000634529">
    <property type="component" value="Unassembled WGS sequence"/>
</dbReference>
<feature type="transmembrane region" description="Helical" evidence="1">
    <location>
        <begin position="87"/>
        <end position="110"/>
    </location>
</feature>
<feature type="domain" description="Nucleoside transporter/FeoB GTPase Gate" evidence="2">
    <location>
        <begin position="53"/>
        <end position="144"/>
    </location>
</feature>
<feature type="transmembrane region" description="Helical" evidence="1">
    <location>
        <begin position="131"/>
        <end position="151"/>
    </location>
</feature>
<keyword evidence="1" id="KW-0812">Transmembrane</keyword>
<feature type="transmembrane region" description="Helical" evidence="1">
    <location>
        <begin position="344"/>
        <end position="363"/>
    </location>
</feature>
<feature type="transmembrane region" description="Helical" evidence="1">
    <location>
        <begin position="312"/>
        <end position="332"/>
    </location>
</feature>
<dbReference type="Pfam" id="PF07670">
    <property type="entry name" value="Gate"/>
    <property type="match status" value="1"/>
</dbReference>